<proteinExistence type="predicted"/>
<evidence type="ECO:0000313" key="1">
    <source>
        <dbReference type="EMBL" id="QJA54506.1"/>
    </source>
</evidence>
<dbReference type="AlphaFoldDB" id="A0A6H2A2T6"/>
<accession>A0A6H2A2T6</accession>
<dbReference type="EMBL" id="MT144512">
    <property type="protein sequence ID" value="QJA54506.1"/>
    <property type="molecule type" value="Genomic_DNA"/>
</dbReference>
<gene>
    <name evidence="1" type="ORF">TM448A05167_0010</name>
</gene>
<name>A0A6H2A2T6_9ZZZZ</name>
<protein>
    <submittedName>
        <fullName evidence="1">Uncharacterized protein</fullName>
    </submittedName>
</protein>
<reference evidence="1" key="1">
    <citation type="submission" date="2020-03" db="EMBL/GenBank/DDBJ databases">
        <title>The deep terrestrial virosphere.</title>
        <authorList>
            <person name="Holmfeldt K."/>
            <person name="Nilsson E."/>
            <person name="Simone D."/>
            <person name="Lopez-Fernandez M."/>
            <person name="Wu X."/>
            <person name="de Brujin I."/>
            <person name="Lundin D."/>
            <person name="Andersson A."/>
            <person name="Bertilsson S."/>
            <person name="Dopson M."/>
        </authorList>
    </citation>
    <scope>NUCLEOTIDE SEQUENCE</scope>
    <source>
        <strain evidence="1">TM448A05167</strain>
    </source>
</reference>
<sequence length="44" mass="5254">MCHLCDIIANLYAQKHEILRWYGLNLPPSHAEHKELERIDKLIK</sequence>
<organism evidence="1">
    <name type="scientific">viral metagenome</name>
    <dbReference type="NCBI Taxonomy" id="1070528"/>
    <lineage>
        <taxon>unclassified sequences</taxon>
        <taxon>metagenomes</taxon>
        <taxon>organismal metagenomes</taxon>
    </lineage>
</organism>